<feature type="compositionally biased region" description="Basic and acidic residues" evidence="1">
    <location>
        <begin position="1"/>
        <end position="12"/>
    </location>
</feature>
<feature type="domain" description="Helicase ATP-binding" evidence="2">
    <location>
        <begin position="47"/>
        <end position="188"/>
    </location>
</feature>
<protein>
    <submittedName>
        <fullName evidence="3">DEAD/DEAH box helicase family protein</fullName>
    </submittedName>
</protein>
<name>A0ABT0GPF7_9HYPH</name>
<feature type="region of interest" description="Disordered" evidence="1">
    <location>
        <begin position="1"/>
        <end position="20"/>
    </location>
</feature>
<keyword evidence="3" id="KW-0547">Nucleotide-binding</keyword>
<proteinExistence type="predicted"/>
<keyword evidence="3" id="KW-0378">Hydrolase</keyword>
<dbReference type="RefSeq" id="WP_248150509.1">
    <property type="nucleotide sequence ID" value="NZ_JALNMJ010000001.1"/>
</dbReference>
<evidence type="ECO:0000256" key="1">
    <source>
        <dbReference type="SAM" id="MobiDB-lite"/>
    </source>
</evidence>
<reference evidence="3" key="1">
    <citation type="submission" date="2022-04" db="EMBL/GenBank/DDBJ databases">
        <title>Roseibium sp. CAU 1639 isolated from mud.</title>
        <authorList>
            <person name="Kim W."/>
        </authorList>
    </citation>
    <scope>NUCLEOTIDE SEQUENCE</scope>
    <source>
        <strain evidence="3">CAU 1639</strain>
    </source>
</reference>
<organism evidence="3 4">
    <name type="scientific">Roseibium sediminicola</name>
    <dbReference type="NCBI Taxonomy" id="2933272"/>
    <lineage>
        <taxon>Bacteria</taxon>
        <taxon>Pseudomonadati</taxon>
        <taxon>Pseudomonadota</taxon>
        <taxon>Alphaproteobacteria</taxon>
        <taxon>Hyphomicrobiales</taxon>
        <taxon>Stappiaceae</taxon>
        <taxon>Roseibium</taxon>
    </lineage>
</organism>
<dbReference type="Proteomes" id="UP001431221">
    <property type="component" value="Unassembled WGS sequence"/>
</dbReference>
<sequence length="379" mass="42319">MSFDFGKLDKPKASAKATNPREIFRNRPSGKAKIKELWQGQAQALDEWFREPQKDALISMYTGAGKTLVGVLIAQSFLNQGFRNVVYACPTIDLIHQTVKEAKGIGLSPTTYHQQNFSDENFARSKSFCVTTYQALFNTRNKFRGEKTPGAIIFDDAHVGERLVRDSFTISVKKAQNTELYKQLALVIRKCFQEINQLHNFDQVIAEYSAGSTALCPPTGVYSHAAEFEQILSAFAEREFSLALPYDYLRGHLQCCCVTISRYSIEITPAFLPSLQIGALEDRGVPKVFLSATVQSKGDIVRGFGRSPRVIEPDVDAGLGERLMLFGSDLNEFCEDVSGIKGVSKENKERWLGLSEQFRAFAKWISAWIMPPPSSASAR</sequence>
<dbReference type="GO" id="GO:0004386">
    <property type="term" value="F:helicase activity"/>
    <property type="evidence" value="ECO:0007669"/>
    <property type="project" value="UniProtKB-KW"/>
</dbReference>
<evidence type="ECO:0000259" key="2">
    <source>
        <dbReference type="PROSITE" id="PS51192"/>
    </source>
</evidence>
<dbReference type="InterPro" id="IPR006935">
    <property type="entry name" value="Helicase/UvrB_N"/>
</dbReference>
<dbReference type="Pfam" id="PF04851">
    <property type="entry name" value="ResIII"/>
    <property type="match status" value="1"/>
</dbReference>
<dbReference type="PROSITE" id="PS51192">
    <property type="entry name" value="HELICASE_ATP_BIND_1"/>
    <property type="match status" value="1"/>
</dbReference>
<dbReference type="InterPro" id="IPR027417">
    <property type="entry name" value="P-loop_NTPase"/>
</dbReference>
<evidence type="ECO:0000313" key="3">
    <source>
        <dbReference type="EMBL" id="MCK7611130.1"/>
    </source>
</evidence>
<accession>A0ABT0GPF7</accession>
<dbReference type="SMART" id="SM00487">
    <property type="entry name" value="DEXDc"/>
    <property type="match status" value="1"/>
</dbReference>
<keyword evidence="3" id="KW-0347">Helicase</keyword>
<dbReference type="Gene3D" id="3.40.50.300">
    <property type="entry name" value="P-loop containing nucleotide triphosphate hydrolases"/>
    <property type="match status" value="1"/>
</dbReference>
<evidence type="ECO:0000313" key="4">
    <source>
        <dbReference type="Proteomes" id="UP001431221"/>
    </source>
</evidence>
<comment type="caution">
    <text evidence="3">The sequence shown here is derived from an EMBL/GenBank/DDBJ whole genome shotgun (WGS) entry which is preliminary data.</text>
</comment>
<dbReference type="InterPro" id="IPR014001">
    <property type="entry name" value="Helicase_ATP-bd"/>
</dbReference>
<dbReference type="EMBL" id="JALNMJ010000001">
    <property type="protein sequence ID" value="MCK7611130.1"/>
    <property type="molecule type" value="Genomic_DNA"/>
</dbReference>
<keyword evidence="4" id="KW-1185">Reference proteome</keyword>
<keyword evidence="3" id="KW-0067">ATP-binding</keyword>
<gene>
    <name evidence="3" type="ORF">M0H32_03060</name>
</gene>
<dbReference type="SUPFAM" id="SSF52540">
    <property type="entry name" value="P-loop containing nucleoside triphosphate hydrolases"/>
    <property type="match status" value="1"/>
</dbReference>